<proteinExistence type="predicted"/>
<dbReference type="eggNOG" id="COG1917">
    <property type="taxonomic scope" value="Bacteria"/>
</dbReference>
<dbReference type="InterPro" id="IPR011051">
    <property type="entry name" value="RmlC_Cupin_sf"/>
</dbReference>
<evidence type="ECO:0000313" key="3">
    <source>
        <dbReference type="Proteomes" id="UP000000491"/>
    </source>
</evidence>
<protein>
    <recommendedName>
        <fullName evidence="4">Cupin 2 conserved barrel domain protein</fullName>
    </recommendedName>
</protein>
<keyword evidence="1" id="KW-0732">Signal</keyword>
<reference evidence="2 3" key="1">
    <citation type="journal article" date="2011" name="J. Bacteriol.">
        <title>Genome sequence of the ethanol-producing Zymomonas mobilis subsp. pomaceae lectotype strain ATCC 29192.</title>
        <authorList>
            <person name="Kouvelis V.N."/>
            <person name="Davenport K.W."/>
            <person name="Brettin T.S."/>
            <person name="Bruce D."/>
            <person name="Detter C."/>
            <person name="Han C.S."/>
            <person name="Nolan M."/>
            <person name="Tapia R."/>
            <person name="Damoulaki A."/>
            <person name="Kyrpides N.C."/>
            <person name="Typas M.A."/>
            <person name="Pappas K.M."/>
        </authorList>
    </citation>
    <scope>NUCLEOTIDE SEQUENCE [LARGE SCALE GENOMIC DNA]</scope>
    <source>
        <strain evidence="3">ATCC 29192 / DSM 22645 / JCM 10191 / CCUG 17912 / NBRC 13757 / NCIMB 11200 / NRRL B-4491 / Barker I</strain>
    </source>
</reference>
<evidence type="ECO:0000256" key="1">
    <source>
        <dbReference type="SAM" id="SignalP"/>
    </source>
</evidence>
<feature type="signal peptide" evidence="1">
    <location>
        <begin position="1"/>
        <end position="28"/>
    </location>
</feature>
<dbReference type="AlphaFoldDB" id="F8ETT5"/>
<dbReference type="PATRIC" id="fig|579138.3.peg.1205"/>
<evidence type="ECO:0000313" key="2">
    <source>
        <dbReference type="EMBL" id="AEI38032.1"/>
    </source>
</evidence>
<dbReference type="RefSeq" id="WP_013934427.1">
    <property type="nucleotide sequence ID" value="NC_015709.1"/>
</dbReference>
<evidence type="ECO:0008006" key="4">
    <source>
        <dbReference type="Google" id="ProtNLM"/>
    </source>
</evidence>
<accession>F8ETT5</accession>
<dbReference type="SUPFAM" id="SSF51182">
    <property type="entry name" value="RmlC-like cupins"/>
    <property type="match status" value="1"/>
</dbReference>
<dbReference type="Proteomes" id="UP000000491">
    <property type="component" value="Chromosome"/>
</dbReference>
<dbReference type="Gene3D" id="2.60.120.10">
    <property type="entry name" value="Jelly Rolls"/>
    <property type="match status" value="1"/>
</dbReference>
<dbReference type="HOGENOM" id="CLU_136176_1_0_5"/>
<dbReference type="InterPro" id="IPR014710">
    <property type="entry name" value="RmlC-like_jellyroll"/>
</dbReference>
<dbReference type="STRING" id="579138.Zymop_1137"/>
<gene>
    <name evidence="2" type="ordered locus">Zymop_1137</name>
</gene>
<sequence length="152" mass="16912">MKNYTKRTYISSLLFMFGAISTVFPAYAEENTGHAGQSKTLLRADTAWDGIPYKAYPQGSPELVVMQITVPAHSELDWHRHPVPNAVYILKGNVTIEDKATGKKKLFPEGTAFPEMFNKMHRGISGDEPVTMIAFYASTKGMPVTLYTPLKP</sequence>
<organism evidence="2 3">
    <name type="scientific">Zymomonas mobilis subsp. pomaceae (strain ATCC 29192 / DSM 22645 / JCM 10191 / CCUG 17912 / NBRC 13757 / NCIMB 11200 / NRRL B-4491 / Barker I)</name>
    <dbReference type="NCBI Taxonomy" id="579138"/>
    <lineage>
        <taxon>Bacteria</taxon>
        <taxon>Pseudomonadati</taxon>
        <taxon>Pseudomonadota</taxon>
        <taxon>Alphaproteobacteria</taxon>
        <taxon>Sphingomonadales</taxon>
        <taxon>Zymomonadaceae</taxon>
        <taxon>Zymomonas</taxon>
    </lineage>
</organism>
<dbReference type="CDD" id="cd02236">
    <property type="entry name" value="cupin_CV2614-like"/>
    <property type="match status" value="1"/>
</dbReference>
<dbReference type="KEGG" id="zmp:Zymop_1137"/>
<feature type="chain" id="PRO_5003376377" description="Cupin 2 conserved barrel domain protein" evidence="1">
    <location>
        <begin position="29"/>
        <end position="152"/>
    </location>
</feature>
<dbReference type="EMBL" id="CP002865">
    <property type="protein sequence ID" value="AEI38032.1"/>
    <property type="molecule type" value="Genomic_DNA"/>
</dbReference>
<name>F8ETT5_ZYMMT</name>